<evidence type="ECO:0000259" key="1">
    <source>
        <dbReference type="Pfam" id="PF13761"/>
    </source>
</evidence>
<dbReference type="Proteomes" id="UP000561726">
    <property type="component" value="Unassembled WGS sequence"/>
</dbReference>
<protein>
    <recommendedName>
        <fullName evidence="1">DUF4166 domain-containing protein</fullName>
    </recommendedName>
</protein>
<evidence type="ECO:0000313" key="5">
    <source>
        <dbReference type="Proteomes" id="UP000561726"/>
    </source>
</evidence>
<keyword evidence="4" id="KW-1185">Reference proteome</keyword>
<organism evidence="2 4">
    <name type="scientific">Cryobacterium roopkundense</name>
    <dbReference type="NCBI Taxonomy" id="1001240"/>
    <lineage>
        <taxon>Bacteria</taxon>
        <taxon>Bacillati</taxon>
        <taxon>Actinomycetota</taxon>
        <taxon>Actinomycetes</taxon>
        <taxon>Micrococcales</taxon>
        <taxon>Microbacteriaceae</taxon>
        <taxon>Cryobacterium</taxon>
    </lineage>
</organism>
<sequence>MVGRSPYEVALCGDLTGLHPRLVAYFSAIPVGHHGLGWGSFDTVGTPRRWLWPLLALLAREGVLFPVWEHDVAFRVVNRPGAGLVAAVRRFDFAAGPRHMVDSISTDAEGLRDTLGRSGRMETRLRARIVDEALHLDSTQVAVRFFGRSLPVPRFCAPTVHLRESFDDLADRQRVRLTVDLPLVGRVYEYVGSFRYSIQPGEAPS</sequence>
<dbReference type="RefSeq" id="WP_035836465.1">
    <property type="nucleotide sequence ID" value="NZ_JACHBQ010000001.1"/>
</dbReference>
<dbReference type="OrthoDB" id="2448833at2"/>
<name>A0A099JCG0_9MICO</name>
<dbReference type="Proteomes" id="UP000029864">
    <property type="component" value="Unassembled WGS sequence"/>
</dbReference>
<dbReference type="Pfam" id="PF13761">
    <property type="entry name" value="DUF4166"/>
    <property type="match status" value="1"/>
</dbReference>
<proteinExistence type="predicted"/>
<accession>A0A099JCG0</accession>
<reference evidence="3 5" key="2">
    <citation type="submission" date="2020-08" db="EMBL/GenBank/DDBJ databases">
        <title>Sequencing the genomes of 1000 actinobacteria strains.</title>
        <authorList>
            <person name="Klenk H.-P."/>
        </authorList>
    </citation>
    <scope>NUCLEOTIDE SEQUENCE [LARGE SCALE GENOMIC DNA]</scope>
    <source>
        <strain evidence="3 5">DSM 21065</strain>
    </source>
</reference>
<evidence type="ECO:0000313" key="3">
    <source>
        <dbReference type="EMBL" id="MBB5641318.1"/>
    </source>
</evidence>
<gene>
    <name evidence="3" type="ORF">BJ997_001866</name>
    <name evidence="2" type="ORF">GY21_09310</name>
</gene>
<evidence type="ECO:0000313" key="2">
    <source>
        <dbReference type="EMBL" id="KGJ75971.1"/>
    </source>
</evidence>
<reference evidence="2 4" key="1">
    <citation type="submission" date="2014-08" db="EMBL/GenBank/DDBJ databases">
        <authorList>
            <person name="Sisinthy S."/>
        </authorList>
    </citation>
    <scope>NUCLEOTIDE SEQUENCE [LARGE SCALE GENOMIC DNA]</scope>
    <source>
        <strain evidence="2 4">RuG17</strain>
    </source>
</reference>
<feature type="domain" description="DUF4166" evidence="1">
    <location>
        <begin position="18"/>
        <end position="194"/>
    </location>
</feature>
<dbReference type="eggNOG" id="ENOG502ZG4P">
    <property type="taxonomic scope" value="Bacteria"/>
</dbReference>
<dbReference type="AlphaFoldDB" id="A0A099JCG0"/>
<comment type="caution">
    <text evidence="2">The sequence shown here is derived from an EMBL/GenBank/DDBJ whole genome shotgun (WGS) entry which is preliminary data.</text>
</comment>
<dbReference type="EMBL" id="JACHBQ010000001">
    <property type="protein sequence ID" value="MBB5641318.1"/>
    <property type="molecule type" value="Genomic_DNA"/>
</dbReference>
<dbReference type="InterPro" id="IPR025311">
    <property type="entry name" value="DUF4166"/>
</dbReference>
<dbReference type="STRING" id="1001240.GY21_09310"/>
<evidence type="ECO:0000313" key="4">
    <source>
        <dbReference type="Proteomes" id="UP000029864"/>
    </source>
</evidence>
<dbReference type="EMBL" id="JPXF01000033">
    <property type="protein sequence ID" value="KGJ75971.1"/>
    <property type="molecule type" value="Genomic_DNA"/>
</dbReference>